<keyword evidence="3" id="KW-0812">Transmembrane</keyword>
<comment type="caution">
    <text evidence="2">Lacks conserved residue(s) required for the propagation of feature annotation.</text>
</comment>
<dbReference type="SUPFAM" id="SSF52151">
    <property type="entry name" value="FabD/lysophospholipase-like"/>
    <property type="match status" value="1"/>
</dbReference>
<keyword evidence="3" id="KW-0472">Membrane</keyword>
<protein>
    <submittedName>
        <fullName evidence="5">Patatin-like phospholipase family protein</fullName>
    </submittedName>
</protein>
<dbReference type="AlphaFoldDB" id="A0AAE3QLK4"/>
<dbReference type="Pfam" id="PF01734">
    <property type="entry name" value="Patatin"/>
    <property type="match status" value="1"/>
</dbReference>
<keyword evidence="1 2" id="KW-0443">Lipid metabolism</keyword>
<evidence type="ECO:0000256" key="1">
    <source>
        <dbReference type="ARBA" id="ARBA00023098"/>
    </source>
</evidence>
<dbReference type="GO" id="GO:0046475">
    <property type="term" value="P:glycerophospholipid catabolic process"/>
    <property type="evidence" value="ECO:0007669"/>
    <property type="project" value="TreeGrafter"/>
</dbReference>
<feature type="short sequence motif" description="DGA/G" evidence="2">
    <location>
        <begin position="284"/>
        <end position="286"/>
    </location>
</feature>
<organism evidence="5 6">
    <name type="scientific">Xanthocytophaga flava</name>
    <dbReference type="NCBI Taxonomy" id="3048013"/>
    <lineage>
        <taxon>Bacteria</taxon>
        <taxon>Pseudomonadati</taxon>
        <taxon>Bacteroidota</taxon>
        <taxon>Cytophagia</taxon>
        <taxon>Cytophagales</taxon>
        <taxon>Rhodocytophagaceae</taxon>
        <taxon>Xanthocytophaga</taxon>
    </lineage>
</organism>
<feature type="transmembrane region" description="Helical" evidence="3">
    <location>
        <begin position="46"/>
        <end position="68"/>
    </location>
</feature>
<dbReference type="InterPro" id="IPR016035">
    <property type="entry name" value="Acyl_Trfase/lysoPLipase"/>
</dbReference>
<reference evidence="5" key="1">
    <citation type="submission" date="2023-05" db="EMBL/GenBank/DDBJ databases">
        <authorList>
            <person name="Zhang X."/>
        </authorList>
    </citation>
    <scope>NUCLEOTIDE SEQUENCE</scope>
    <source>
        <strain evidence="5">YF14B1</strain>
    </source>
</reference>
<dbReference type="EMBL" id="JASJOS010000001">
    <property type="protein sequence ID" value="MDJ1478853.1"/>
    <property type="molecule type" value="Genomic_DNA"/>
</dbReference>
<dbReference type="GO" id="GO:0005829">
    <property type="term" value="C:cytosol"/>
    <property type="evidence" value="ECO:0007669"/>
    <property type="project" value="TreeGrafter"/>
</dbReference>
<keyword evidence="2" id="KW-0378">Hydrolase</keyword>
<feature type="transmembrane region" description="Helical" evidence="3">
    <location>
        <begin position="347"/>
        <end position="368"/>
    </location>
</feature>
<dbReference type="InterPro" id="IPR002641">
    <property type="entry name" value="PNPLA_dom"/>
</dbReference>
<evidence type="ECO:0000259" key="4">
    <source>
        <dbReference type="PROSITE" id="PS51635"/>
    </source>
</evidence>
<evidence type="ECO:0000313" key="6">
    <source>
        <dbReference type="Proteomes" id="UP001241110"/>
    </source>
</evidence>
<comment type="caution">
    <text evidence="5">The sequence shown here is derived from an EMBL/GenBank/DDBJ whole genome shotgun (WGS) entry which is preliminary data.</text>
</comment>
<evidence type="ECO:0000256" key="3">
    <source>
        <dbReference type="SAM" id="Phobius"/>
    </source>
</evidence>
<feature type="transmembrane region" description="Helical" evidence="3">
    <location>
        <begin position="380"/>
        <end position="401"/>
    </location>
</feature>
<feature type="active site" description="Proton acceptor" evidence="2">
    <location>
        <position position="284"/>
    </location>
</feature>
<dbReference type="PANTHER" id="PTHR10728:SF40">
    <property type="entry name" value="PATATIN FAMILY PROTEIN"/>
    <property type="match status" value="1"/>
</dbReference>
<keyword evidence="2" id="KW-0442">Lipid degradation</keyword>
<dbReference type="GO" id="GO:0004623">
    <property type="term" value="F:phospholipase A2 activity"/>
    <property type="evidence" value="ECO:0007669"/>
    <property type="project" value="TreeGrafter"/>
</dbReference>
<feature type="domain" description="PNPLA" evidence="4">
    <location>
        <begin position="48"/>
        <end position="297"/>
    </location>
</feature>
<evidence type="ECO:0000256" key="2">
    <source>
        <dbReference type="PROSITE-ProRule" id="PRU01161"/>
    </source>
</evidence>
<feature type="active site" description="Nucleophile" evidence="2">
    <location>
        <position position="96"/>
    </location>
</feature>
<dbReference type="Proteomes" id="UP001241110">
    <property type="component" value="Unassembled WGS sequence"/>
</dbReference>
<proteinExistence type="predicted"/>
<dbReference type="Gene3D" id="3.40.1090.10">
    <property type="entry name" value="Cytosolic phospholipase A2 catalytic domain"/>
    <property type="match status" value="1"/>
</dbReference>
<evidence type="ECO:0000313" key="5">
    <source>
        <dbReference type="EMBL" id="MDJ1478853.1"/>
    </source>
</evidence>
<name>A0AAE3QLK4_9BACT</name>
<dbReference type="PANTHER" id="PTHR10728">
    <property type="entry name" value="CYTOSOLIC PHOSPHOLIPASE A2"/>
    <property type="match status" value="1"/>
</dbReference>
<accession>A0AAE3QLK4</accession>
<sequence>MFDNQLANDHYLDPLNQENRVKYDDIDTKNIDIYSEEPLTTPFENIALAFSGGGFRAAAFALGSLSYLQHLSFRDHTNENKETPLLKKVTYISSASGGTITSILYTLHSSNTQSFCFNNFFIKLYHFLSKSDILIQALKYLNDDNIWKTRPDKNRNLINAFALVYDGDLLYQGKTIKDLGNSHPHLQEVCFNSTEFCKGLSFRQNVKLQQDPLTDKYFFYGNYFINISQTAAEKIKLADILAASSCFPAGFEPMIFPNDFTYPGITKDQLLEGSTISETFALMDGGIADNQGLNSLMLADLRRLQKQTTFTRFDLSLITDVGSHYMDAYKIPSFTKNKILNYLNLRLVHKILIIVCIISIAILSFIYITPLPNRNLQFVLISVLTFLGGNSVFLLILYYYIKRILFKSSPKGNVNVEALSLTSNFPSEVINLLANYLNVTKLGILLHMLKNRMQSVIILNIDIFLKRIRQILYERFYQAPVWKNRRKSNHIYDLAITNQSNRQRQINQSNYSTQEKNILTPTQDIEKIAEDAFSMGTTLWFDQESLPKRDKIIITGQFTTCYNLLKYIIGLKKTSTYQNLSPEYRNRVDELYKKLLGDWDIFKQDPSFLFKKCVEDQF</sequence>
<dbReference type="RefSeq" id="WP_313974572.1">
    <property type="nucleotide sequence ID" value="NZ_JASJOS010000001.1"/>
</dbReference>
<dbReference type="PROSITE" id="PS51635">
    <property type="entry name" value="PNPLA"/>
    <property type="match status" value="1"/>
</dbReference>
<gene>
    <name evidence="5" type="ORF">QNI16_00070</name>
</gene>
<keyword evidence="3" id="KW-1133">Transmembrane helix</keyword>